<evidence type="ECO:0000313" key="2">
    <source>
        <dbReference type="Proteomes" id="UP000257109"/>
    </source>
</evidence>
<proteinExistence type="predicted"/>
<sequence>MTMPISWICPKNMVAVYERPEFEDKFFSRKESQKDIAQTIGDDFQGPLTKSRLKKLEADIQKNMDLL</sequence>
<evidence type="ECO:0000313" key="1">
    <source>
        <dbReference type="EMBL" id="RDY14589.1"/>
    </source>
</evidence>
<accession>A0A371IHT6</accession>
<gene>
    <name evidence="1" type="ORF">CR513_00340</name>
</gene>
<dbReference type="Proteomes" id="UP000257109">
    <property type="component" value="Unassembled WGS sequence"/>
</dbReference>
<protein>
    <submittedName>
        <fullName evidence="1">Uncharacterized protein</fullName>
    </submittedName>
</protein>
<feature type="non-terminal residue" evidence="1">
    <location>
        <position position="1"/>
    </location>
</feature>
<dbReference type="AlphaFoldDB" id="A0A371IHT6"/>
<keyword evidence="2" id="KW-1185">Reference proteome</keyword>
<organism evidence="1 2">
    <name type="scientific">Mucuna pruriens</name>
    <name type="common">Velvet bean</name>
    <name type="synonym">Dolichos pruriens</name>
    <dbReference type="NCBI Taxonomy" id="157652"/>
    <lineage>
        <taxon>Eukaryota</taxon>
        <taxon>Viridiplantae</taxon>
        <taxon>Streptophyta</taxon>
        <taxon>Embryophyta</taxon>
        <taxon>Tracheophyta</taxon>
        <taxon>Spermatophyta</taxon>
        <taxon>Magnoliopsida</taxon>
        <taxon>eudicotyledons</taxon>
        <taxon>Gunneridae</taxon>
        <taxon>Pentapetalae</taxon>
        <taxon>rosids</taxon>
        <taxon>fabids</taxon>
        <taxon>Fabales</taxon>
        <taxon>Fabaceae</taxon>
        <taxon>Papilionoideae</taxon>
        <taxon>50 kb inversion clade</taxon>
        <taxon>NPAAA clade</taxon>
        <taxon>indigoferoid/millettioid clade</taxon>
        <taxon>Phaseoleae</taxon>
        <taxon>Mucuna</taxon>
    </lineage>
</organism>
<dbReference type="EMBL" id="QJKJ01000051">
    <property type="protein sequence ID" value="RDY14589.1"/>
    <property type="molecule type" value="Genomic_DNA"/>
</dbReference>
<comment type="caution">
    <text evidence="1">The sequence shown here is derived from an EMBL/GenBank/DDBJ whole genome shotgun (WGS) entry which is preliminary data.</text>
</comment>
<reference evidence="1" key="1">
    <citation type="submission" date="2018-05" db="EMBL/GenBank/DDBJ databases">
        <title>Draft genome of Mucuna pruriens seed.</title>
        <authorList>
            <person name="Nnadi N.E."/>
            <person name="Vos R."/>
            <person name="Hasami M.H."/>
            <person name="Devisetty U.K."/>
            <person name="Aguiy J.C."/>
        </authorList>
    </citation>
    <scope>NUCLEOTIDE SEQUENCE [LARGE SCALE GENOMIC DNA]</scope>
    <source>
        <strain evidence="1">JCA_2017</strain>
    </source>
</reference>
<name>A0A371IHT6_MUCPR</name>